<reference evidence="5 6" key="1">
    <citation type="submission" date="2012-08" db="EMBL/GenBank/DDBJ databases">
        <title>Whole genome shotgun sequence of Gordonia namibiensis NBRC 108229.</title>
        <authorList>
            <person name="Isaki-Nakamura S."/>
            <person name="Hosoyama A."/>
            <person name="Tsuchikane K."/>
            <person name="Katsumata H."/>
            <person name="Baba S."/>
            <person name="Yamazaki S."/>
            <person name="Fujita N."/>
        </authorList>
    </citation>
    <scope>NUCLEOTIDE SEQUENCE [LARGE SCALE GENOMIC DNA]</scope>
    <source>
        <strain evidence="5 6">NBRC 108229</strain>
    </source>
</reference>
<dbReference type="NCBIfam" id="NF033788">
    <property type="entry name" value="HTH_metalloreg"/>
    <property type="match status" value="1"/>
</dbReference>
<dbReference type="PANTHER" id="PTHR33154">
    <property type="entry name" value="TRANSCRIPTIONAL REGULATOR, ARSR FAMILY"/>
    <property type="match status" value="1"/>
</dbReference>
<dbReference type="InterPro" id="IPR036388">
    <property type="entry name" value="WH-like_DNA-bd_sf"/>
</dbReference>
<evidence type="ECO:0000313" key="5">
    <source>
        <dbReference type="EMBL" id="GAC00428.1"/>
    </source>
</evidence>
<dbReference type="InterPro" id="IPR001845">
    <property type="entry name" value="HTH_ArsR_DNA-bd_dom"/>
</dbReference>
<sequence length="128" mass="14316">MCYQYWVDAFEAIADPTRRALVERLAQRPARVVDLAAEHPVSRPAISRHLRVLGEAGVVSAVDRGRERHYELVPGGLAPVRDWLDELASGGTPPFGEHHLDALDLEVRRTVREFDDPSHQTGEQKETG</sequence>
<keyword evidence="1" id="KW-0805">Transcription regulation</keyword>
<dbReference type="Pfam" id="PF01022">
    <property type="entry name" value="HTH_5"/>
    <property type="match status" value="1"/>
</dbReference>
<dbReference type="Gene3D" id="1.10.10.10">
    <property type="entry name" value="Winged helix-like DNA-binding domain superfamily/Winged helix DNA-binding domain"/>
    <property type="match status" value="1"/>
</dbReference>
<dbReference type="AlphaFoldDB" id="K6X7T0"/>
<organism evidence="5 6">
    <name type="scientific">Gordonia namibiensis NBRC 108229</name>
    <dbReference type="NCBI Taxonomy" id="1208314"/>
    <lineage>
        <taxon>Bacteria</taxon>
        <taxon>Bacillati</taxon>
        <taxon>Actinomycetota</taxon>
        <taxon>Actinomycetes</taxon>
        <taxon>Mycobacteriales</taxon>
        <taxon>Gordoniaceae</taxon>
        <taxon>Gordonia</taxon>
    </lineage>
</organism>
<name>K6X7T0_9ACTN</name>
<evidence type="ECO:0000313" key="6">
    <source>
        <dbReference type="Proteomes" id="UP000035058"/>
    </source>
</evidence>
<evidence type="ECO:0000259" key="4">
    <source>
        <dbReference type="PROSITE" id="PS50987"/>
    </source>
</evidence>
<dbReference type="SMART" id="SM00418">
    <property type="entry name" value="HTH_ARSR"/>
    <property type="match status" value="1"/>
</dbReference>
<accession>K6X7T0</accession>
<gene>
    <name evidence="5" type="ORF">GONAM_15_01370</name>
</gene>
<dbReference type="PRINTS" id="PR00778">
    <property type="entry name" value="HTHARSR"/>
</dbReference>
<dbReference type="Proteomes" id="UP000035058">
    <property type="component" value="Unassembled WGS sequence"/>
</dbReference>
<dbReference type="InterPro" id="IPR036390">
    <property type="entry name" value="WH_DNA-bd_sf"/>
</dbReference>
<proteinExistence type="predicted"/>
<evidence type="ECO:0000256" key="3">
    <source>
        <dbReference type="ARBA" id="ARBA00023163"/>
    </source>
</evidence>
<dbReference type="PANTHER" id="PTHR33154:SF33">
    <property type="entry name" value="TRANSCRIPTIONAL REPRESSOR SDPR"/>
    <property type="match status" value="1"/>
</dbReference>
<dbReference type="InterPro" id="IPR011991">
    <property type="entry name" value="ArsR-like_HTH"/>
</dbReference>
<dbReference type="PROSITE" id="PS50987">
    <property type="entry name" value="HTH_ARSR_2"/>
    <property type="match status" value="1"/>
</dbReference>
<evidence type="ECO:0000256" key="2">
    <source>
        <dbReference type="ARBA" id="ARBA00023125"/>
    </source>
</evidence>
<dbReference type="SUPFAM" id="SSF46785">
    <property type="entry name" value="Winged helix' DNA-binding domain"/>
    <property type="match status" value="1"/>
</dbReference>
<protein>
    <submittedName>
        <fullName evidence="5">Putative ArsR family transcriptional regulator</fullName>
    </submittedName>
</protein>
<dbReference type="CDD" id="cd00090">
    <property type="entry name" value="HTH_ARSR"/>
    <property type="match status" value="1"/>
</dbReference>
<dbReference type="GO" id="GO:0003700">
    <property type="term" value="F:DNA-binding transcription factor activity"/>
    <property type="evidence" value="ECO:0007669"/>
    <property type="project" value="InterPro"/>
</dbReference>
<comment type="caution">
    <text evidence="5">The sequence shown here is derived from an EMBL/GenBank/DDBJ whole genome shotgun (WGS) entry which is preliminary data.</text>
</comment>
<dbReference type="EMBL" id="BAHE01000015">
    <property type="protein sequence ID" value="GAC00428.1"/>
    <property type="molecule type" value="Genomic_DNA"/>
</dbReference>
<dbReference type="InterPro" id="IPR051081">
    <property type="entry name" value="HTH_MetalResp_TranReg"/>
</dbReference>
<dbReference type="GO" id="GO:0003677">
    <property type="term" value="F:DNA binding"/>
    <property type="evidence" value="ECO:0007669"/>
    <property type="project" value="UniProtKB-KW"/>
</dbReference>
<evidence type="ECO:0000256" key="1">
    <source>
        <dbReference type="ARBA" id="ARBA00023015"/>
    </source>
</evidence>
<keyword evidence="3" id="KW-0804">Transcription</keyword>
<keyword evidence="2" id="KW-0238">DNA-binding</keyword>
<feature type="domain" description="HTH arsR-type" evidence="4">
    <location>
        <begin position="1"/>
        <end position="92"/>
    </location>
</feature>
<keyword evidence="6" id="KW-1185">Reference proteome</keyword>